<evidence type="ECO:0000313" key="2">
    <source>
        <dbReference type="EMBL" id="AKV74402.1"/>
    </source>
</evidence>
<evidence type="ECO:0000313" key="9">
    <source>
        <dbReference type="Proteomes" id="UP000061362"/>
    </source>
</evidence>
<dbReference type="PATRIC" id="fig|43687.5.peg.1520"/>
<dbReference type="Proteomes" id="UP000062398">
    <property type="component" value="Chromosome"/>
</dbReference>
<evidence type="ECO:0000313" key="11">
    <source>
        <dbReference type="Proteomes" id="UP000062475"/>
    </source>
</evidence>
<dbReference type="EMBL" id="CP012173">
    <property type="protein sequence ID" value="AKV76641.1"/>
    <property type="molecule type" value="Genomic_DNA"/>
</dbReference>
<sequence length="106" mass="11974">MKWETPCEQAFNTVVPYLRVAIMRRLVERKVPVKRAAKLIGLSATSYEKRVKDESKLKSLLGNPDISDMIDGVVSRIISGERVEETTFCLLCSKSREVFGLPPCMI</sequence>
<dbReference type="Proteomes" id="UP000068832">
    <property type="component" value="Chromosome"/>
</dbReference>
<dbReference type="Proteomes" id="UP000056255">
    <property type="component" value="Chromosome"/>
</dbReference>
<evidence type="ECO:0000313" key="1">
    <source>
        <dbReference type="EMBL" id="AIM27540.1"/>
    </source>
</evidence>
<evidence type="ECO:0000313" key="8">
    <source>
        <dbReference type="Proteomes" id="UP000056255"/>
    </source>
</evidence>
<dbReference type="GeneID" id="97613500"/>
<dbReference type="EMBL" id="CP012176">
    <property type="protein sequence ID" value="AKV83376.1"/>
    <property type="molecule type" value="Genomic_DNA"/>
</dbReference>
<evidence type="ECO:0000313" key="7">
    <source>
        <dbReference type="Proteomes" id="UP000029084"/>
    </source>
</evidence>
<dbReference type="Proteomes" id="UP000061362">
    <property type="component" value="Chromosome"/>
</dbReference>
<evidence type="ECO:0000313" key="6">
    <source>
        <dbReference type="EMBL" id="AKV83376.1"/>
    </source>
</evidence>
<name>A0A088E891_9CREN</name>
<evidence type="ECO:0000313" key="12">
    <source>
        <dbReference type="Proteomes" id="UP000068832"/>
    </source>
</evidence>
<accession>A0A088E891</accession>
<dbReference type="EMBL" id="CP012175">
    <property type="protein sequence ID" value="AKV81138.1"/>
    <property type="molecule type" value="Genomic_DNA"/>
</dbReference>
<dbReference type="OrthoDB" id="33473at2157"/>
<dbReference type="EMBL" id="CP008822">
    <property type="protein sequence ID" value="AIM27540.1"/>
    <property type="molecule type" value="Genomic_DNA"/>
</dbReference>
<evidence type="ECO:0000313" key="10">
    <source>
        <dbReference type="Proteomes" id="UP000062398"/>
    </source>
</evidence>
<proteinExistence type="predicted"/>
<evidence type="ECO:0000313" key="3">
    <source>
        <dbReference type="EMBL" id="AKV76641.1"/>
    </source>
</evidence>
<dbReference type="Proteomes" id="UP000029084">
    <property type="component" value="Chromosome"/>
</dbReference>
<protein>
    <submittedName>
        <fullName evidence="2">Transcriptional regulator</fullName>
    </submittedName>
</protein>
<dbReference type="EMBL" id="CP012174">
    <property type="protein sequence ID" value="AKV78893.1"/>
    <property type="molecule type" value="Genomic_DNA"/>
</dbReference>
<evidence type="ECO:0000313" key="4">
    <source>
        <dbReference type="EMBL" id="AKV78893.1"/>
    </source>
</evidence>
<organism evidence="1 7">
    <name type="scientific">Metallosphaera sedula</name>
    <dbReference type="NCBI Taxonomy" id="43687"/>
    <lineage>
        <taxon>Archaea</taxon>
        <taxon>Thermoproteota</taxon>
        <taxon>Thermoprotei</taxon>
        <taxon>Sulfolobales</taxon>
        <taxon>Sulfolobaceae</taxon>
        <taxon>Metallosphaera</taxon>
    </lineage>
</organism>
<gene>
    <name evidence="1" type="ORF">HA72_1398</name>
    <name evidence="2" type="ORF">MsedA_1417</name>
    <name evidence="3" type="ORF">MsedB_1419</name>
    <name evidence="4" type="ORF">MsedC_1417</name>
    <name evidence="5" type="ORF">MsedD_1418</name>
    <name evidence="6" type="ORF">MsedE_1423</name>
</gene>
<reference evidence="9 10" key="2">
    <citation type="journal article" date="2015" name="Genome Announc.">
        <title>Complete Genome Sequences of Evolved Arsenate-Resistant Metallosphaera sedula Strains.</title>
        <authorList>
            <person name="Ai C."/>
            <person name="McCarthy S."/>
            <person name="Schackwitz W."/>
            <person name="Martin J."/>
            <person name="Lipzen A."/>
            <person name="Blum P."/>
        </authorList>
    </citation>
    <scope>NUCLEOTIDE SEQUENCE [LARGE SCALE GENOMIC DNA]</scope>
    <source>
        <strain evidence="4 10">ARS120-1</strain>
        <strain evidence="5 9">ARS120-2</strain>
        <strain evidence="2 12">ARS50-1</strain>
        <strain evidence="3 11">ARS50-2</strain>
    </source>
</reference>
<reference evidence="1 7" key="1">
    <citation type="journal article" date="2014" name="J. Bacteriol.">
        <title>Role of an Archaeal PitA Transporter in the Copper and Arsenic Resistance of Metallosphaera sedula, an Extreme Thermoacidophile.</title>
        <authorList>
            <person name="McCarthy S."/>
            <person name="Ai C."/>
            <person name="Wheaton G."/>
            <person name="Tevatia R."/>
            <person name="Eckrich V."/>
            <person name="Kelly R."/>
            <person name="Blum P."/>
        </authorList>
    </citation>
    <scope>NUCLEOTIDE SEQUENCE [LARGE SCALE GENOMIC DNA]</scope>
    <source>
        <strain evidence="1 7">CuR1</strain>
    </source>
</reference>
<dbReference type="EMBL" id="CP012172">
    <property type="protein sequence ID" value="AKV74402.1"/>
    <property type="molecule type" value="Genomic_DNA"/>
</dbReference>
<evidence type="ECO:0000313" key="5">
    <source>
        <dbReference type="EMBL" id="AKV81138.1"/>
    </source>
</evidence>
<dbReference type="AlphaFoldDB" id="A0A088E891"/>
<dbReference type="Proteomes" id="UP000062475">
    <property type="component" value="Chromosome"/>
</dbReference>
<reference evidence="6 8" key="3">
    <citation type="submission" date="2015-07" db="EMBL/GenBank/DDBJ databases">
        <title>Physiological, transcriptional responses and genome re-sequencing of acid resistant extremely thermoacidophilic Metallosphaera sedula SARC-M1.</title>
        <authorList>
            <person name="Ai C."/>
            <person name="McCarthy S."/>
            <person name="Eckrich V."/>
            <person name="Rudrappa D."/>
            <person name="Qiu G."/>
            <person name="Blum P."/>
        </authorList>
    </citation>
    <scope>NUCLEOTIDE SEQUENCE [LARGE SCALE GENOMIC DNA]</scope>
    <source>
        <strain evidence="6 8">SARC-M1</strain>
    </source>
</reference>
<dbReference type="OMA" id="CEQAFNT"/>
<dbReference type="RefSeq" id="WP_012021343.1">
    <property type="nucleotide sequence ID" value="NZ_AP019770.1"/>
</dbReference>